<reference evidence="4" key="1">
    <citation type="submission" date="2024-04" db="EMBL/GenBank/DDBJ databases">
        <title>Phylogenomic analyses of a clade within the roseobacter group suggest taxonomic reassignments of species of the genera Aestuariivita, Citreicella, Loktanella, Nautella, Pelagibaca, Ruegeria, Thalassobius, Thiobacimonas and Tropicibacter, and the proposal o.</title>
        <authorList>
            <person name="Jeon C.O."/>
        </authorList>
    </citation>
    <scope>NUCLEOTIDE SEQUENCE [LARGE SCALE GENOMIC DNA]</scope>
    <source>
        <strain evidence="4">SS1-5</strain>
    </source>
</reference>
<gene>
    <name evidence="3" type="ORF">AABB31_19615</name>
</gene>
<evidence type="ECO:0000313" key="4">
    <source>
        <dbReference type="Proteomes" id="UP001470809"/>
    </source>
</evidence>
<dbReference type="CDD" id="cd05825">
    <property type="entry name" value="LbH_wcaF_like"/>
    <property type="match status" value="1"/>
</dbReference>
<dbReference type="GO" id="GO:0005829">
    <property type="term" value="C:cytosol"/>
    <property type="evidence" value="ECO:0007669"/>
    <property type="project" value="TreeGrafter"/>
</dbReference>
<protein>
    <submittedName>
        <fullName evidence="3">Acetyltransferase</fullName>
    </submittedName>
</protein>
<evidence type="ECO:0000256" key="2">
    <source>
        <dbReference type="ARBA" id="ARBA00022679"/>
    </source>
</evidence>
<dbReference type="Gene3D" id="2.160.10.10">
    <property type="entry name" value="Hexapeptide repeat proteins"/>
    <property type="match status" value="1"/>
</dbReference>
<proteinExistence type="inferred from homology"/>
<dbReference type="Proteomes" id="UP001470809">
    <property type="component" value="Chromosome"/>
</dbReference>
<dbReference type="SUPFAM" id="SSF51161">
    <property type="entry name" value="Trimeric LpxA-like enzymes"/>
    <property type="match status" value="1"/>
</dbReference>
<dbReference type="AlphaFoldDB" id="A0AAN0NKC7"/>
<name>A0AAN0NKC7_9RHOB</name>
<keyword evidence="4" id="KW-1185">Reference proteome</keyword>
<evidence type="ECO:0000256" key="1">
    <source>
        <dbReference type="ARBA" id="ARBA00007274"/>
    </source>
</evidence>
<dbReference type="InterPro" id="IPR011004">
    <property type="entry name" value="Trimer_LpxA-like_sf"/>
</dbReference>
<reference evidence="3 4" key="2">
    <citation type="submission" date="2024-08" db="EMBL/GenBank/DDBJ databases">
        <title>Phylogenomic analyses of a clade within the roseobacter group suggest taxonomic reassignments of species of the genera Aestuariivita, Citreicella, Loktanella, Nautella, Pelagibaca, Ruegeria, Thalassobius, Thiobacimonas and Tropicibacter, and the proposal o.</title>
        <authorList>
            <person name="Jeon C.O."/>
        </authorList>
    </citation>
    <scope>NUCLEOTIDE SEQUENCE [LARGE SCALE GENOMIC DNA]</scope>
    <source>
        <strain evidence="3 4">SS1-5</strain>
    </source>
</reference>
<dbReference type="PANTHER" id="PTHR23416:SF23">
    <property type="entry name" value="ACETYLTRANSFERASE C18B11.09C-RELATED"/>
    <property type="match status" value="1"/>
</dbReference>
<accession>A0AAN0NKC7</accession>
<organism evidence="3 4">
    <name type="scientific">Yoonia rhodophyticola</name>
    <dbReference type="NCBI Taxonomy" id="3137370"/>
    <lineage>
        <taxon>Bacteria</taxon>
        <taxon>Pseudomonadati</taxon>
        <taxon>Pseudomonadota</taxon>
        <taxon>Alphaproteobacteria</taxon>
        <taxon>Rhodobacterales</taxon>
        <taxon>Paracoccaceae</taxon>
        <taxon>Yoonia</taxon>
    </lineage>
</organism>
<dbReference type="RefSeq" id="WP_342076452.1">
    <property type="nucleotide sequence ID" value="NZ_CP151767.2"/>
</dbReference>
<evidence type="ECO:0000313" key="3">
    <source>
        <dbReference type="EMBL" id="WZU67140.1"/>
    </source>
</evidence>
<sequence>MSMQVDIRANRAQRSWGRKTQAARVLWALCAPVFRFSPRLFWGWRVMLLRLFGARIGTGVHIHPTVRIMMPWHLQIGDQAAIGDHCILYALGHIHIGARATLSQYAHLCAGSHDLADPARRLIKAPIHIGADAWVCTDAFVGPGVRVGDRAVLGARAVAMKDLPAGCVGVGNPMQIKAAR</sequence>
<dbReference type="GO" id="GO:0008374">
    <property type="term" value="F:O-acyltransferase activity"/>
    <property type="evidence" value="ECO:0007669"/>
    <property type="project" value="TreeGrafter"/>
</dbReference>
<keyword evidence="2" id="KW-0808">Transferase</keyword>
<dbReference type="PANTHER" id="PTHR23416">
    <property type="entry name" value="SIALIC ACID SYNTHASE-RELATED"/>
    <property type="match status" value="1"/>
</dbReference>
<dbReference type="InterPro" id="IPR051159">
    <property type="entry name" value="Hexapeptide_acetyltransf"/>
</dbReference>
<comment type="similarity">
    <text evidence="1">Belongs to the transferase hexapeptide repeat family.</text>
</comment>
<dbReference type="EMBL" id="CP151767">
    <property type="protein sequence ID" value="WZU67140.1"/>
    <property type="molecule type" value="Genomic_DNA"/>
</dbReference>
<dbReference type="KEGG" id="yrh:AABB31_19615"/>